<dbReference type="PANTHER" id="PTHR31859:SF1">
    <property type="entry name" value="TETRATRICOPEPTIDE REPEAT PROTEIN 39C"/>
    <property type="match status" value="1"/>
</dbReference>
<dbReference type="InterPro" id="IPR011990">
    <property type="entry name" value="TPR-like_helical_dom_sf"/>
</dbReference>
<evidence type="ECO:0000313" key="2">
    <source>
        <dbReference type="Proteomes" id="UP001162131"/>
    </source>
</evidence>
<sequence>MWQHYLMDDHLDKAPLQTADGQKSTSRLNDISPKSTERFVENSELTVHEAVKFMWTSNLPVAEDWFQRNLEQDPRCAIHYAEAGFLKAVILGDNQSKEAVIERLDNAEMIAEKFVKKWETEGNKVLETKGTMLSPNEAMKIIKAAQNLRLALVVKAEATLFKSGNQILKNKLSLGSMNFRRAWKIYQKANKIAEAQKWVEKQYFSPEEIKGLQTQIEGDINNFIQFGEGVICLGLSMAPKTMSKLANIIIGLDGDQSRGLKILYDCINSKKGVRVPLALMFVLFWLLIYIPEFIPGKHERYREAHDLIRFALHYLPQSPYFYWLESYMNQRQGNLERALKLLNRVIAYSGRTGIDENPGRLSFERGWVLFLCQDWESARQCFEISIEKASDTPFTHLLLGVSYCMLNELQLAEDTLESIASYNKESSSVEEKWIHKRASSYLGRRWFQLFPFEISYVTDYLQGLKYDWLESSYDYLTSIDIEDSEEKDEIVISMLLQGAILRHLGRLREAVLILEAGIKLEQDVKKEIWVVPHIYYELGIVYVKSRDWTTSSAYIRKAKSFKRSYEFKASLSFKLNATLELILQEENKEFKK</sequence>
<protein>
    <recommendedName>
        <fullName evidence="3">Tetratricopeptide repeat protein</fullName>
    </recommendedName>
</protein>
<evidence type="ECO:0008006" key="3">
    <source>
        <dbReference type="Google" id="ProtNLM"/>
    </source>
</evidence>
<proteinExistence type="predicted"/>
<dbReference type="PANTHER" id="PTHR31859">
    <property type="entry name" value="TETRATRICOPEPTIDE REPEAT PROTEIN 39 FAMILY MEMBER"/>
    <property type="match status" value="1"/>
</dbReference>
<reference evidence="1" key="1">
    <citation type="submission" date="2021-09" db="EMBL/GenBank/DDBJ databases">
        <authorList>
            <consortium name="AG Swart"/>
            <person name="Singh M."/>
            <person name="Singh A."/>
            <person name="Seah K."/>
            <person name="Emmerich C."/>
        </authorList>
    </citation>
    <scope>NUCLEOTIDE SEQUENCE</scope>
    <source>
        <strain evidence="1">ATCC30299</strain>
    </source>
</reference>
<organism evidence="1 2">
    <name type="scientific">Blepharisma stoltei</name>
    <dbReference type="NCBI Taxonomy" id="1481888"/>
    <lineage>
        <taxon>Eukaryota</taxon>
        <taxon>Sar</taxon>
        <taxon>Alveolata</taxon>
        <taxon>Ciliophora</taxon>
        <taxon>Postciliodesmatophora</taxon>
        <taxon>Heterotrichea</taxon>
        <taxon>Heterotrichida</taxon>
        <taxon>Blepharismidae</taxon>
        <taxon>Blepharisma</taxon>
    </lineage>
</organism>
<dbReference type="SUPFAM" id="SSF48452">
    <property type="entry name" value="TPR-like"/>
    <property type="match status" value="3"/>
</dbReference>
<accession>A0AAU9I3G8</accession>
<dbReference type="Gene3D" id="1.25.40.10">
    <property type="entry name" value="Tetratricopeptide repeat domain"/>
    <property type="match status" value="1"/>
</dbReference>
<evidence type="ECO:0000313" key="1">
    <source>
        <dbReference type="EMBL" id="CAG9309948.1"/>
    </source>
</evidence>
<name>A0AAU9I3G8_9CILI</name>
<dbReference type="Proteomes" id="UP001162131">
    <property type="component" value="Unassembled WGS sequence"/>
</dbReference>
<dbReference type="InterPro" id="IPR019734">
    <property type="entry name" value="TPR_rpt"/>
</dbReference>
<dbReference type="SMART" id="SM00028">
    <property type="entry name" value="TPR"/>
    <property type="match status" value="4"/>
</dbReference>
<keyword evidence="2" id="KW-1185">Reference proteome</keyword>
<gene>
    <name evidence="1" type="ORF">BSTOLATCC_MIC162</name>
</gene>
<dbReference type="Pfam" id="PF10300">
    <property type="entry name" value="Iml2-TPR_39"/>
    <property type="match status" value="1"/>
</dbReference>
<comment type="caution">
    <text evidence="1">The sequence shown here is derived from an EMBL/GenBank/DDBJ whole genome shotgun (WGS) entry which is preliminary data.</text>
</comment>
<dbReference type="InterPro" id="IPR019412">
    <property type="entry name" value="IML2/TPR_39"/>
</dbReference>
<dbReference type="AlphaFoldDB" id="A0AAU9I3G8"/>
<dbReference type="EMBL" id="CAJZBQ010000001">
    <property type="protein sequence ID" value="CAG9309948.1"/>
    <property type="molecule type" value="Genomic_DNA"/>
</dbReference>